<name>A0A2P2JTA0_RHIMU</name>
<proteinExistence type="predicted"/>
<dbReference type="EMBL" id="GGEC01016200">
    <property type="protein sequence ID" value="MBW96683.1"/>
    <property type="molecule type" value="Transcribed_RNA"/>
</dbReference>
<organism evidence="1">
    <name type="scientific">Rhizophora mucronata</name>
    <name type="common">Asiatic mangrove</name>
    <dbReference type="NCBI Taxonomy" id="61149"/>
    <lineage>
        <taxon>Eukaryota</taxon>
        <taxon>Viridiplantae</taxon>
        <taxon>Streptophyta</taxon>
        <taxon>Embryophyta</taxon>
        <taxon>Tracheophyta</taxon>
        <taxon>Spermatophyta</taxon>
        <taxon>Magnoliopsida</taxon>
        <taxon>eudicotyledons</taxon>
        <taxon>Gunneridae</taxon>
        <taxon>Pentapetalae</taxon>
        <taxon>rosids</taxon>
        <taxon>fabids</taxon>
        <taxon>Malpighiales</taxon>
        <taxon>Rhizophoraceae</taxon>
        <taxon>Rhizophora</taxon>
    </lineage>
</organism>
<reference evidence="1" key="1">
    <citation type="submission" date="2018-02" db="EMBL/GenBank/DDBJ databases">
        <title>Rhizophora mucronata_Transcriptome.</title>
        <authorList>
            <person name="Meera S.P."/>
            <person name="Sreeshan A."/>
            <person name="Augustine A."/>
        </authorList>
    </citation>
    <scope>NUCLEOTIDE SEQUENCE</scope>
    <source>
        <tissue evidence="1">Leaf</tissue>
    </source>
</reference>
<evidence type="ECO:0000313" key="1">
    <source>
        <dbReference type="EMBL" id="MBW96683.1"/>
    </source>
</evidence>
<sequence>MVGKMQETNKKEICTMVIRKKKKLKKLFTLKYILHFLEELEESNFPKFLPDSITLPVEEHHSDQLDHHILDNCERISLLPPVHL</sequence>
<accession>A0A2P2JTA0</accession>
<protein>
    <submittedName>
        <fullName evidence="1">Dynamin-related protein 3A-like</fullName>
    </submittedName>
</protein>
<dbReference type="AlphaFoldDB" id="A0A2P2JTA0"/>